<dbReference type="Gene3D" id="3.90.70.130">
    <property type="match status" value="1"/>
</dbReference>
<dbReference type="KEGG" id="act:ACLA_008880"/>
<dbReference type="VEuPathDB" id="FungiDB:ACLA_008880"/>
<dbReference type="Pfam" id="PF07910">
    <property type="entry name" value="Peptidase_C78"/>
    <property type="match status" value="1"/>
</dbReference>
<evidence type="ECO:0000256" key="1">
    <source>
        <dbReference type="ARBA" id="ARBA00022801"/>
    </source>
</evidence>
<dbReference type="Proteomes" id="UP000006701">
    <property type="component" value="Unassembled WGS sequence"/>
</dbReference>
<dbReference type="InterPro" id="IPR012462">
    <property type="entry name" value="UFSP1/2_DUB_cat"/>
</dbReference>
<dbReference type="GeneID" id="4706308"/>
<dbReference type="OrthoDB" id="288987at2759"/>
<organism evidence="4 5">
    <name type="scientific">Aspergillus clavatus (strain ATCC 1007 / CBS 513.65 / DSM 816 / NCTC 3887 / NRRL 1 / QM 1276 / 107)</name>
    <dbReference type="NCBI Taxonomy" id="344612"/>
    <lineage>
        <taxon>Eukaryota</taxon>
        <taxon>Fungi</taxon>
        <taxon>Dikarya</taxon>
        <taxon>Ascomycota</taxon>
        <taxon>Pezizomycotina</taxon>
        <taxon>Eurotiomycetes</taxon>
        <taxon>Eurotiomycetidae</taxon>
        <taxon>Eurotiales</taxon>
        <taxon>Aspergillaceae</taxon>
        <taxon>Aspergillus</taxon>
        <taxon>Aspergillus subgen. Fumigati</taxon>
    </lineage>
</organism>
<evidence type="ECO:0000313" key="4">
    <source>
        <dbReference type="EMBL" id="EAW12468.1"/>
    </source>
</evidence>
<sequence>MDLQYSYIPSCPFCPFTDQDDTFVAEHIQYCHPEDTFERSETSYTDLATGQHQSSPRDLGPQALCHGEINKERSHACGEMIKTVERSRHLNPNTAQEVAPGNTSSDRLRSSNCVGRVKMLYDSQCNFCPLNAEDHEETCNASVEGWQREQRLSPGPSSSRRDRRQNQSLPAAGAGRAELGPHAHEKRMPSWLRKLLEQGAHKGQSNTINSDGTLSRRETIENEATNVIPVLARLCQQDPSVKRAFLCNPKTRQITKMAREGSFCGYRNIQMLISYIQESHGPAHEQFPTLPTILQLQDMIEDAWDMGFNSVGRAETGGIRGTRKYIGTPEAQAVFLSLGVLCEAESIGEAKELRAHDALYAAVAAYFRQTWSLNEDEKVVTTHLPPIYLQHQGHSLTIIGFEIRDNGSANLLVFDPMSKIPPAVRSPSKPSVMTSPDHAKILKAYRRGSSYFQKYKTFELLK</sequence>
<dbReference type="eggNOG" id="KOG4696">
    <property type="taxonomic scope" value="Eukaryota"/>
</dbReference>
<dbReference type="STRING" id="344612.A1C9Q0"/>
<protein>
    <submittedName>
        <fullName evidence="4">DUF1671 domain protein</fullName>
    </submittedName>
</protein>
<accession>A1C9Q0</accession>
<dbReference type="OMA" id="CHPENSA"/>
<feature type="domain" description="UFSP1/2/DUB catalytic" evidence="3">
    <location>
        <begin position="242"/>
        <end position="461"/>
    </location>
</feature>
<evidence type="ECO:0000256" key="2">
    <source>
        <dbReference type="SAM" id="MobiDB-lite"/>
    </source>
</evidence>
<feature type="region of interest" description="Disordered" evidence="2">
    <location>
        <begin position="145"/>
        <end position="184"/>
    </location>
</feature>
<dbReference type="HOGENOM" id="CLU_013053_3_0_1"/>
<dbReference type="AlphaFoldDB" id="A1C9Q0"/>
<evidence type="ECO:0000313" key="5">
    <source>
        <dbReference type="Proteomes" id="UP000006701"/>
    </source>
</evidence>
<evidence type="ECO:0000259" key="3">
    <source>
        <dbReference type="Pfam" id="PF07910"/>
    </source>
</evidence>
<name>A1C9Q0_ASPCL</name>
<dbReference type="EMBL" id="DS027049">
    <property type="protein sequence ID" value="EAW12468.1"/>
    <property type="molecule type" value="Genomic_DNA"/>
</dbReference>
<dbReference type="RefSeq" id="XP_001273894.1">
    <property type="nucleotide sequence ID" value="XM_001273893.1"/>
</dbReference>
<dbReference type="GO" id="GO:0016787">
    <property type="term" value="F:hydrolase activity"/>
    <property type="evidence" value="ECO:0007669"/>
    <property type="project" value="UniProtKB-KW"/>
</dbReference>
<proteinExistence type="predicted"/>
<reference evidence="4 5" key="1">
    <citation type="journal article" date="2008" name="PLoS Genet.">
        <title>Genomic islands in the pathogenic filamentous fungus Aspergillus fumigatus.</title>
        <authorList>
            <person name="Fedorova N.D."/>
            <person name="Khaldi N."/>
            <person name="Joardar V.S."/>
            <person name="Maiti R."/>
            <person name="Amedeo P."/>
            <person name="Anderson M.J."/>
            <person name="Crabtree J."/>
            <person name="Silva J.C."/>
            <person name="Badger J.H."/>
            <person name="Albarraq A."/>
            <person name="Angiuoli S."/>
            <person name="Bussey H."/>
            <person name="Bowyer P."/>
            <person name="Cotty P.J."/>
            <person name="Dyer P.S."/>
            <person name="Egan A."/>
            <person name="Galens K."/>
            <person name="Fraser-Liggett C.M."/>
            <person name="Haas B.J."/>
            <person name="Inman J.M."/>
            <person name="Kent R."/>
            <person name="Lemieux S."/>
            <person name="Malavazi I."/>
            <person name="Orvis J."/>
            <person name="Roemer T."/>
            <person name="Ronning C.M."/>
            <person name="Sundaram J.P."/>
            <person name="Sutton G."/>
            <person name="Turner G."/>
            <person name="Venter J.C."/>
            <person name="White O.R."/>
            <person name="Whitty B.R."/>
            <person name="Youngman P."/>
            <person name="Wolfe K.H."/>
            <person name="Goldman G.H."/>
            <person name="Wortman J.R."/>
            <person name="Jiang B."/>
            <person name="Denning D.W."/>
            <person name="Nierman W.C."/>
        </authorList>
    </citation>
    <scope>NUCLEOTIDE SEQUENCE [LARGE SCALE GENOMIC DNA]</scope>
    <source>
        <strain evidence="5">ATCC 1007 / CBS 513.65 / DSM 816 / NCTC 3887 / NRRL 1</strain>
    </source>
</reference>
<keyword evidence="5" id="KW-1185">Reference proteome</keyword>
<gene>
    <name evidence="4" type="ORF">ACLA_008880</name>
</gene>
<keyword evidence="1" id="KW-0378">Hydrolase</keyword>